<reference evidence="1 2" key="1">
    <citation type="submission" date="2016-06" db="EMBL/GenBank/DDBJ databases">
        <authorList>
            <person name="Kjaerup R.B."/>
            <person name="Dalgaard T.S."/>
            <person name="Juul-Madsen H.R."/>
        </authorList>
    </citation>
    <scope>NUCLEOTIDE SEQUENCE [LARGE SCALE GENOMIC DNA]</scope>
    <source>
        <strain evidence="1">LMG947</strain>
    </source>
</reference>
<protein>
    <submittedName>
        <fullName evidence="1">Uncharacterized protein</fullName>
    </submittedName>
</protein>
<organism evidence="1 2">
    <name type="scientific">Xanthomonas bromi</name>
    <dbReference type="NCBI Taxonomy" id="56449"/>
    <lineage>
        <taxon>Bacteria</taxon>
        <taxon>Pseudomonadati</taxon>
        <taxon>Pseudomonadota</taxon>
        <taxon>Gammaproteobacteria</taxon>
        <taxon>Lysobacterales</taxon>
        <taxon>Lysobacteraceae</taxon>
        <taxon>Xanthomonas</taxon>
    </lineage>
</organism>
<evidence type="ECO:0000313" key="1">
    <source>
        <dbReference type="EMBL" id="SBV52504.1"/>
    </source>
</evidence>
<sequence>MPDRKRCCACLTRLSSHPGIRRDMPQLVSRMSDQELLAETDRCYFYASHELGITRLPILVRWTKADVGSGGELHRNPDIDLAMRNAADPNLKAADILGALGSMHRWPKETP</sequence>
<dbReference type="EMBL" id="FLTX01000054">
    <property type="protein sequence ID" value="SBV52504.1"/>
    <property type="molecule type" value="Genomic_DNA"/>
</dbReference>
<evidence type="ECO:0000313" key="2">
    <source>
        <dbReference type="Proteomes" id="UP000092503"/>
    </source>
</evidence>
<dbReference type="Proteomes" id="UP000092503">
    <property type="component" value="Unassembled WGS sequence"/>
</dbReference>
<gene>
    <name evidence="1" type="ORF">XBLMG947_3300</name>
</gene>
<dbReference type="AlphaFoldDB" id="A0A1C3NQ85"/>
<dbReference type="STRING" id="56449.XBLMG947_3300"/>
<name>A0A1C3NQ85_9XANT</name>
<proteinExistence type="predicted"/>
<accession>A0A1C3NQ85</accession>